<dbReference type="Proteomes" id="UP000014727">
    <property type="component" value="Segment"/>
</dbReference>
<dbReference type="GeneID" id="16797305"/>
<organism evidence="1 2">
    <name type="scientific">Cellulophaga phage phi46:3</name>
    <dbReference type="NCBI Taxonomy" id="1327985"/>
    <lineage>
        <taxon>Viruses</taxon>
        <taxon>Duplodnaviria</taxon>
        <taxon>Heunggongvirae</taxon>
        <taxon>Uroviricota</taxon>
        <taxon>Caudoviricetes</taxon>
        <taxon>Pachyviridae</taxon>
        <taxon>Bacelvirus</taxon>
        <taxon>Bacelvirus phi46tres</taxon>
    </lineage>
</organism>
<gene>
    <name evidence="1" type="ORF">Phi46:3_gp031</name>
</gene>
<evidence type="ECO:0000313" key="1">
    <source>
        <dbReference type="EMBL" id="AGO48775.1"/>
    </source>
</evidence>
<dbReference type="KEGG" id="vg:16797305"/>
<proteinExistence type="predicted"/>
<evidence type="ECO:0000313" key="2">
    <source>
        <dbReference type="Proteomes" id="UP000014727"/>
    </source>
</evidence>
<keyword evidence="2" id="KW-1185">Reference proteome</keyword>
<accession>S0A1U4</accession>
<sequence length="99" mass="11556">MELKNKIEKVLKDYGCLQKHKNEGVGEAYNQIRNEDLVNDLFALYGVMCSLNLAEIENLVRLKHYDDSDFGWDKKACEEMREESRKSVGYTKADLENYT</sequence>
<reference evidence="1 2" key="1">
    <citation type="journal article" date="2013" name="Proc. Natl. Acad. Sci. U.S.A.">
        <title>Twelve previously unknown phage genera are ubiquitous in global oceans.</title>
        <authorList>
            <person name="Holmfeldt K."/>
            <person name="Solonenko N."/>
            <person name="Shah M."/>
            <person name="Corrier K."/>
            <person name="Riemann L."/>
            <person name="Verberkmoes N.C."/>
            <person name="Sullivan M.B."/>
        </authorList>
    </citation>
    <scope>NUCLEOTIDE SEQUENCE [LARGE SCALE GENOMIC DNA]</scope>
    <source>
        <strain evidence="1">Phi46:3</strain>
    </source>
</reference>
<dbReference type="RefSeq" id="YP_008241074.1">
    <property type="nucleotide sequence ID" value="NC_021792.1"/>
</dbReference>
<protein>
    <submittedName>
        <fullName evidence="1">Uncharacterized protein</fullName>
    </submittedName>
</protein>
<reference evidence="2" key="2">
    <citation type="submission" date="2013-03" db="EMBL/GenBank/DDBJ databases">
        <title>The Cellulophaga phages: a novel, diverse, and globally ubiquitous model system.</title>
        <authorList>
            <person name="Holmfeldt K."/>
            <person name="Solonenko N."/>
            <person name="Shah M."/>
            <person name="Corrier K."/>
            <person name="Riemann L."/>
            <person name="VerBerkmoes N.C."/>
            <person name="Sullivan M.B."/>
        </authorList>
    </citation>
    <scope>NUCLEOTIDE SEQUENCE [LARGE SCALE GENOMIC DNA]</scope>
</reference>
<name>S0A1U4_9CAUD</name>
<dbReference type="EMBL" id="KC821622">
    <property type="protein sequence ID" value="AGO48775.1"/>
    <property type="molecule type" value="Genomic_DNA"/>
</dbReference>